<evidence type="ECO:0000256" key="4">
    <source>
        <dbReference type="ARBA" id="ARBA00022989"/>
    </source>
</evidence>
<protein>
    <submittedName>
        <fullName evidence="8">Membrane protein</fullName>
    </submittedName>
</protein>
<dbReference type="PANTHER" id="PTHR30213:SF0">
    <property type="entry name" value="UPF0761 MEMBRANE PROTEIN YIHY"/>
    <property type="match status" value="1"/>
</dbReference>
<comment type="subcellular location">
    <subcellularLocation>
        <location evidence="1">Cell membrane</location>
        <topology evidence="1">Multi-pass membrane protein</topology>
    </subcellularLocation>
</comment>
<dbReference type="EMBL" id="JACHMH010000001">
    <property type="protein sequence ID" value="MBB4676955.1"/>
    <property type="molecule type" value="Genomic_DNA"/>
</dbReference>
<feature type="region of interest" description="Disordered" evidence="6">
    <location>
        <begin position="329"/>
        <end position="427"/>
    </location>
</feature>
<reference evidence="8 9" key="1">
    <citation type="submission" date="2020-08" db="EMBL/GenBank/DDBJ databases">
        <title>Sequencing the genomes of 1000 actinobacteria strains.</title>
        <authorList>
            <person name="Klenk H.-P."/>
        </authorList>
    </citation>
    <scope>NUCLEOTIDE SEQUENCE [LARGE SCALE GENOMIC DNA]</scope>
    <source>
        <strain evidence="8 9">DSM 44230</strain>
    </source>
</reference>
<evidence type="ECO:0000256" key="7">
    <source>
        <dbReference type="SAM" id="Phobius"/>
    </source>
</evidence>
<keyword evidence="3 7" id="KW-0812">Transmembrane</keyword>
<feature type="transmembrane region" description="Helical" evidence="7">
    <location>
        <begin position="161"/>
        <end position="184"/>
    </location>
</feature>
<dbReference type="InterPro" id="IPR017039">
    <property type="entry name" value="Virul_fac_BrkB"/>
</dbReference>
<dbReference type="GO" id="GO:0005886">
    <property type="term" value="C:plasma membrane"/>
    <property type="evidence" value="ECO:0007669"/>
    <property type="project" value="UniProtKB-SubCell"/>
</dbReference>
<sequence length="427" mass="45870">MTSPLEDPDERGTSAAKPKRARRGPLRLLARTLQKAWDDSIFSEAAEAAFWQTLSLPPLLLGLLGSLGFIADWIGPDVIQIVHSRIIELSGKVFTPNVVDGVIGDTVTNILTKGQSEIVSIGFLISLWAGSSATASFVDAITVAHGQYGARNLVWQRILSLLLYLVTLVLLIIGLPVLALGPELLPEVFPESWKPTVSLWVNRFYYPGTGLLLVLALATLYKVALPRKLPWHRGLPGAALAMVFFLISSYGLRLYISWVTSTGFTYGALATPIAFLLFAFVIGIAIVLGAHFNAAIQELWPASMTRRERRRWRRLEMVRTAEKLRSQAEQEAWRQVAEENEPDHDGPVTTVRGADGATLAGPGRSSAAGAGITPAPEPPSPPPGPGVSPLGPTVELPPVSSPADTNPTVRVPRSGSAQGGPQGEQVP</sequence>
<dbReference type="Pfam" id="PF03631">
    <property type="entry name" value="Virul_fac_BrkB"/>
    <property type="match status" value="1"/>
</dbReference>
<feature type="compositionally biased region" description="Pro residues" evidence="6">
    <location>
        <begin position="375"/>
        <end position="386"/>
    </location>
</feature>
<keyword evidence="2" id="KW-1003">Cell membrane</keyword>
<evidence type="ECO:0000256" key="3">
    <source>
        <dbReference type="ARBA" id="ARBA00022692"/>
    </source>
</evidence>
<evidence type="ECO:0000256" key="6">
    <source>
        <dbReference type="SAM" id="MobiDB-lite"/>
    </source>
</evidence>
<dbReference type="Proteomes" id="UP000533598">
    <property type="component" value="Unassembled WGS sequence"/>
</dbReference>
<feature type="compositionally biased region" description="Gly residues" evidence="6">
    <location>
        <begin position="417"/>
        <end position="427"/>
    </location>
</feature>
<keyword evidence="4 7" id="KW-1133">Transmembrane helix</keyword>
<organism evidence="8 9">
    <name type="scientific">Crossiella cryophila</name>
    <dbReference type="NCBI Taxonomy" id="43355"/>
    <lineage>
        <taxon>Bacteria</taxon>
        <taxon>Bacillati</taxon>
        <taxon>Actinomycetota</taxon>
        <taxon>Actinomycetes</taxon>
        <taxon>Pseudonocardiales</taxon>
        <taxon>Pseudonocardiaceae</taxon>
        <taxon>Crossiella</taxon>
    </lineage>
</organism>
<dbReference type="AlphaFoldDB" id="A0A7W7FTF7"/>
<evidence type="ECO:0000256" key="1">
    <source>
        <dbReference type="ARBA" id="ARBA00004651"/>
    </source>
</evidence>
<evidence type="ECO:0000256" key="2">
    <source>
        <dbReference type="ARBA" id="ARBA00022475"/>
    </source>
</evidence>
<accession>A0A7W7FTF7</accession>
<keyword evidence="9" id="KW-1185">Reference proteome</keyword>
<dbReference type="RefSeq" id="WP_185002778.1">
    <property type="nucleotide sequence ID" value="NZ_BAAAUI010000075.1"/>
</dbReference>
<feature type="transmembrane region" description="Helical" evidence="7">
    <location>
        <begin position="204"/>
        <end position="225"/>
    </location>
</feature>
<dbReference type="PANTHER" id="PTHR30213">
    <property type="entry name" value="INNER MEMBRANE PROTEIN YHJD"/>
    <property type="match status" value="1"/>
</dbReference>
<feature type="region of interest" description="Disordered" evidence="6">
    <location>
        <begin position="1"/>
        <end position="22"/>
    </location>
</feature>
<gene>
    <name evidence="8" type="ORF">HNR67_003073</name>
</gene>
<name>A0A7W7FTF7_9PSEU</name>
<evidence type="ECO:0000313" key="8">
    <source>
        <dbReference type="EMBL" id="MBB4676955.1"/>
    </source>
</evidence>
<evidence type="ECO:0000256" key="5">
    <source>
        <dbReference type="ARBA" id="ARBA00023136"/>
    </source>
</evidence>
<evidence type="ECO:0000313" key="9">
    <source>
        <dbReference type="Proteomes" id="UP000533598"/>
    </source>
</evidence>
<keyword evidence="5 7" id="KW-0472">Membrane</keyword>
<feature type="compositionally biased region" description="Low complexity" evidence="6">
    <location>
        <begin position="360"/>
        <end position="371"/>
    </location>
</feature>
<feature type="transmembrane region" description="Helical" evidence="7">
    <location>
        <begin position="268"/>
        <end position="296"/>
    </location>
</feature>
<feature type="transmembrane region" description="Helical" evidence="7">
    <location>
        <begin position="237"/>
        <end position="256"/>
    </location>
</feature>
<comment type="caution">
    <text evidence="8">The sequence shown here is derived from an EMBL/GenBank/DDBJ whole genome shotgun (WGS) entry which is preliminary data.</text>
</comment>
<proteinExistence type="predicted"/>